<gene>
    <name evidence="2" type="ORF">PCOR1329_LOCUS35333</name>
</gene>
<reference evidence="2" key="1">
    <citation type="submission" date="2023-10" db="EMBL/GenBank/DDBJ databases">
        <authorList>
            <person name="Chen Y."/>
            <person name="Shah S."/>
            <person name="Dougan E. K."/>
            <person name="Thang M."/>
            <person name="Chan C."/>
        </authorList>
    </citation>
    <scope>NUCLEOTIDE SEQUENCE [LARGE SCALE GENOMIC DNA]</scope>
</reference>
<sequence>MSGCCSAGFSSGPLDGLQAARARPGPPGQLGGLQAGVHRERQLRRFINHGWMDGHGAYCQVLPRDADCSKPEPEGNIAPTRTCGAPHVHAFACKGPGCWRPDERPLPRRTTRGPCRTTAESGSPDQGSRRRSAPP</sequence>
<name>A0ABN9T3Z3_9DINO</name>
<comment type="caution">
    <text evidence="2">The sequence shown here is derived from an EMBL/GenBank/DDBJ whole genome shotgun (WGS) entry which is preliminary data.</text>
</comment>
<dbReference type="Proteomes" id="UP001189429">
    <property type="component" value="Unassembled WGS sequence"/>
</dbReference>
<protein>
    <submittedName>
        <fullName evidence="2">Uncharacterized protein</fullName>
    </submittedName>
</protein>
<evidence type="ECO:0000313" key="2">
    <source>
        <dbReference type="EMBL" id="CAK0839723.1"/>
    </source>
</evidence>
<proteinExistence type="predicted"/>
<evidence type="ECO:0000256" key="1">
    <source>
        <dbReference type="SAM" id="MobiDB-lite"/>
    </source>
</evidence>
<organism evidence="2 3">
    <name type="scientific">Prorocentrum cordatum</name>
    <dbReference type="NCBI Taxonomy" id="2364126"/>
    <lineage>
        <taxon>Eukaryota</taxon>
        <taxon>Sar</taxon>
        <taxon>Alveolata</taxon>
        <taxon>Dinophyceae</taxon>
        <taxon>Prorocentrales</taxon>
        <taxon>Prorocentraceae</taxon>
        <taxon>Prorocentrum</taxon>
    </lineage>
</organism>
<accession>A0ABN9T3Z3</accession>
<evidence type="ECO:0000313" key="3">
    <source>
        <dbReference type="Proteomes" id="UP001189429"/>
    </source>
</evidence>
<keyword evidence="3" id="KW-1185">Reference proteome</keyword>
<dbReference type="EMBL" id="CAUYUJ010014316">
    <property type="protein sequence ID" value="CAK0839723.1"/>
    <property type="molecule type" value="Genomic_DNA"/>
</dbReference>
<feature type="region of interest" description="Disordered" evidence="1">
    <location>
        <begin position="98"/>
        <end position="135"/>
    </location>
</feature>